<comment type="caution">
    <text evidence="2">The sequence shown here is derived from an EMBL/GenBank/DDBJ whole genome shotgun (WGS) entry which is preliminary data.</text>
</comment>
<feature type="compositionally biased region" description="Low complexity" evidence="1">
    <location>
        <begin position="41"/>
        <end position="54"/>
    </location>
</feature>
<evidence type="ECO:0000313" key="2">
    <source>
        <dbReference type="EMBL" id="CAL4068273.1"/>
    </source>
</evidence>
<gene>
    <name evidence="2" type="ORF">MNOR_LOCUS7075</name>
</gene>
<keyword evidence="3" id="KW-1185">Reference proteome</keyword>
<evidence type="ECO:0000313" key="3">
    <source>
        <dbReference type="Proteomes" id="UP001497623"/>
    </source>
</evidence>
<feature type="region of interest" description="Disordered" evidence="1">
    <location>
        <begin position="39"/>
        <end position="58"/>
    </location>
</feature>
<protein>
    <submittedName>
        <fullName evidence="2">Uncharacterized protein</fullName>
    </submittedName>
</protein>
<proteinExistence type="predicted"/>
<dbReference type="AlphaFoldDB" id="A0AAV2Q497"/>
<evidence type="ECO:0000256" key="1">
    <source>
        <dbReference type="SAM" id="MobiDB-lite"/>
    </source>
</evidence>
<dbReference type="EMBL" id="CAXKWB010003047">
    <property type="protein sequence ID" value="CAL4068273.1"/>
    <property type="molecule type" value="Genomic_DNA"/>
</dbReference>
<feature type="compositionally biased region" description="Basic and acidic residues" evidence="1">
    <location>
        <begin position="501"/>
        <end position="520"/>
    </location>
</feature>
<feature type="region of interest" description="Disordered" evidence="1">
    <location>
        <begin position="501"/>
        <end position="531"/>
    </location>
</feature>
<dbReference type="Proteomes" id="UP001497623">
    <property type="component" value="Unassembled WGS sequence"/>
</dbReference>
<organism evidence="2 3">
    <name type="scientific">Meganyctiphanes norvegica</name>
    <name type="common">Northern krill</name>
    <name type="synonym">Thysanopoda norvegica</name>
    <dbReference type="NCBI Taxonomy" id="48144"/>
    <lineage>
        <taxon>Eukaryota</taxon>
        <taxon>Metazoa</taxon>
        <taxon>Ecdysozoa</taxon>
        <taxon>Arthropoda</taxon>
        <taxon>Crustacea</taxon>
        <taxon>Multicrustacea</taxon>
        <taxon>Malacostraca</taxon>
        <taxon>Eumalacostraca</taxon>
        <taxon>Eucarida</taxon>
        <taxon>Euphausiacea</taxon>
        <taxon>Euphausiidae</taxon>
        <taxon>Meganyctiphanes</taxon>
    </lineage>
</organism>
<accession>A0AAV2Q497</accession>
<name>A0AAV2Q497_MEGNR</name>
<reference evidence="2 3" key="1">
    <citation type="submission" date="2024-05" db="EMBL/GenBank/DDBJ databases">
        <authorList>
            <person name="Wallberg A."/>
        </authorList>
    </citation>
    <scope>NUCLEOTIDE SEQUENCE [LARGE SCALE GENOMIC DNA]</scope>
</reference>
<sequence>MPAVTGHQNNKAQTQVKGHVLATVVPQYNSQHKVMKKYPSHGKTLSSETSSSKTHPLHITSQKEAANSICLGSENVSQKKQENSTLHMNPNHTNKNVFINTLPSEASLIQLNLSHVTNTQCSVLHSNIMSQQTYNNFSIENILQTGDKNVNKNVDSLKGKSSTLQQYDANNTNIKKLTYILPKPTNQHENLSNFNIESTMKRNSKSALSRSFNPNPRPVISIRKDLMNPNNSYNVGKDDSNIQPILHARQSNIQTCLPTMGQTIFSQLVQNQEASSALRLNTNIQTTQKKCAPLIRAPLSSLHDIKNQTTMQNTTNISPSFATTLQMKTADEFLKCYTCNKVVLDSSGKSLSLIYDHLFFGRASCKSCSKAVSCSGFTKLRHSSSNCCKSDQLLYTNNPVYYLIGELNNCEKNPRYYLADYMMKLKLLWIYMPWHKAIVECKKFIKNPYEIPPYIFKGWDMNPSPKQVTSFKKQKEICQTGKEPLKDKEIQKVNLMNSKSECKSKKRSLTDKYNEQKQKENLSPPAKKKRNALRAFRIKEEKVESSENCYIAGNDCCSDSMNEMPNVKECSITSTELELQHKYNKREDMISNHGLKNHNISKPDTDHTDTFAPIIVAVCSIQSLENTLSKYVNGVNVKTNYEDKHNQLSCKTDDKTIDNMNNTSYYPGQFDETVVFDNILEQSCGSTIMTPDASPVDSAKLGTDDMLTKEMLSTNSKKSNSIQGKMCVSKYIKDVYSINSNSLVSLKTIEVCPMCYEKLSLSKMTVNTTNFVLKFICICNLHIHILPNFNGKVTWPFNDQEYKPCERFLKTGKKGPNKRKLRF</sequence>